<protein>
    <submittedName>
        <fullName evidence="1">Uncharacterized protein</fullName>
    </submittedName>
</protein>
<sequence length="81" mass="9282">MGCKTINTAMKDRIYSGNGMKTTVALQEFCDTNATYVIKMSREQILEFAQQLITHVNVMDSSRLRLTIFKNRPNSISITEY</sequence>
<reference evidence="2" key="1">
    <citation type="journal article" date="2019" name="Int. J. Syst. Evol. Microbiol.">
        <title>The Global Catalogue of Microorganisms (GCM) 10K type strain sequencing project: providing services to taxonomists for standard genome sequencing and annotation.</title>
        <authorList>
            <consortium name="The Broad Institute Genomics Platform"/>
            <consortium name="The Broad Institute Genome Sequencing Center for Infectious Disease"/>
            <person name="Wu L."/>
            <person name="Ma J."/>
        </authorList>
    </citation>
    <scope>NUCLEOTIDE SEQUENCE [LARGE SCALE GENOMIC DNA]</scope>
    <source>
        <strain evidence="2">CCUG 49339</strain>
    </source>
</reference>
<proteinExistence type="predicted"/>
<dbReference type="EMBL" id="JBHUEM010000014">
    <property type="protein sequence ID" value="MFD1736940.1"/>
    <property type="molecule type" value="Genomic_DNA"/>
</dbReference>
<dbReference type="Proteomes" id="UP001597214">
    <property type="component" value="Unassembled WGS sequence"/>
</dbReference>
<name>A0ABW4LP45_9BACI</name>
<keyword evidence="2" id="KW-1185">Reference proteome</keyword>
<accession>A0ABW4LP45</accession>
<evidence type="ECO:0000313" key="2">
    <source>
        <dbReference type="Proteomes" id="UP001597214"/>
    </source>
</evidence>
<dbReference type="RefSeq" id="WP_377928129.1">
    <property type="nucleotide sequence ID" value="NZ_JBHUEM010000014.1"/>
</dbReference>
<gene>
    <name evidence="1" type="ORF">ACFSCX_10235</name>
</gene>
<evidence type="ECO:0000313" key="1">
    <source>
        <dbReference type="EMBL" id="MFD1736940.1"/>
    </source>
</evidence>
<organism evidence="1 2">
    <name type="scientific">Bacillus salitolerans</name>
    <dbReference type="NCBI Taxonomy" id="1437434"/>
    <lineage>
        <taxon>Bacteria</taxon>
        <taxon>Bacillati</taxon>
        <taxon>Bacillota</taxon>
        <taxon>Bacilli</taxon>
        <taxon>Bacillales</taxon>
        <taxon>Bacillaceae</taxon>
        <taxon>Bacillus</taxon>
    </lineage>
</organism>
<comment type="caution">
    <text evidence="1">The sequence shown here is derived from an EMBL/GenBank/DDBJ whole genome shotgun (WGS) entry which is preliminary data.</text>
</comment>